<reference evidence="1" key="1">
    <citation type="submission" date="2020-05" db="EMBL/GenBank/DDBJ databases">
        <title>Sulfur intermediates as new biogeochemical hubs in an aquatic model microbial ecosystem.</title>
        <authorList>
            <person name="Vigneron A."/>
        </authorList>
    </citation>
    <scope>NUCLEOTIDE SEQUENCE</scope>
    <source>
        <strain evidence="1">Bin.250</strain>
    </source>
</reference>
<name>A0A972VVN9_9GAMM</name>
<dbReference type="SFLD" id="SFLDG01129">
    <property type="entry name" value="C1.5:_HAD__Beta-PGM__Phosphata"/>
    <property type="match status" value="1"/>
</dbReference>
<dbReference type="Gene3D" id="3.40.50.1000">
    <property type="entry name" value="HAD superfamily/HAD-like"/>
    <property type="match status" value="1"/>
</dbReference>
<accession>A0A972VVN9</accession>
<dbReference type="SFLD" id="SFLDS00003">
    <property type="entry name" value="Haloacid_Dehalogenase"/>
    <property type="match status" value="1"/>
</dbReference>
<dbReference type="SUPFAM" id="SSF56784">
    <property type="entry name" value="HAD-like"/>
    <property type="match status" value="1"/>
</dbReference>
<dbReference type="Gene3D" id="1.10.150.240">
    <property type="entry name" value="Putative phosphatase, domain 2"/>
    <property type="match status" value="1"/>
</dbReference>
<evidence type="ECO:0000313" key="1">
    <source>
        <dbReference type="EMBL" id="NQV65103.1"/>
    </source>
</evidence>
<dbReference type="PANTHER" id="PTHR18901">
    <property type="entry name" value="2-DEOXYGLUCOSE-6-PHOSPHATE PHOSPHATASE 2"/>
    <property type="match status" value="1"/>
</dbReference>
<dbReference type="NCBIfam" id="TIGR01509">
    <property type="entry name" value="HAD-SF-IA-v3"/>
    <property type="match status" value="1"/>
</dbReference>
<dbReference type="AlphaFoldDB" id="A0A972VVN9"/>
<organism evidence="1 2">
    <name type="scientific">SAR86 cluster bacterium</name>
    <dbReference type="NCBI Taxonomy" id="2030880"/>
    <lineage>
        <taxon>Bacteria</taxon>
        <taxon>Pseudomonadati</taxon>
        <taxon>Pseudomonadota</taxon>
        <taxon>Gammaproteobacteria</taxon>
        <taxon>SAR86 cluster</taxon>
    </lineage>
</organism>
<comment type="caution">
    <text evidence="1">The sequence shown here is derived from an EMBL/GenBank/DDBJ whole genome shotgun (WGS) entry which is preliminary data.</text>
</comment>
<gene>
    <name evidence="1" type="ORF">HQ497_07050</name>
</gene>
<proteinExistence type="predicted"/>
<dbReference type="Pfam" id="PF00702">
    <property type="entry name" value="Hydrolase"/>
    <property type="match status" value="1"/>
</dbReference>
<dbReference type="PANTHER" id="PTHR18901:SF38">
    <property type="entry name" value="PSEUDOURIDINE-5'-PHOSPHATASE"/>
    <property type="match status" value="1"/>
</dbReference>
<dbReference type="InterPro" id="IPR006439">
    <property type="entry name" value="HAD-SF_hydro_IA"/>
</dbReference>
<sequence length="217" mass="23397">MKDFSGVIFDMDGLLLDSERIALETFAEACVQLALGDQTALFYRCIGTNQQRGEMILAEGLAGKIQIEAFSACWEQLHQARVTAAPIPVKPGAMALLEAINGLGLPVAVATSTATARAREKLRDAGLLDYFHHIVGGDCVQRSKPEPDIYLQAAQVLNIAPERALALEDSENGVLAALAAGMTVVQVPDLVQPSAEFRRHGHWVLASLEDVSGHRFH</sequence>
<dbReference type="PRINTS" id="PR00413">
    <property type="entry name" value="HADHALOGNASE"/>
</dbReference>
<evidence type="ECO:0000313" key="2">
    <source>
        <dbReference type="Proteomes" id="UP000754644"/>
    </source>
</evidence>
<protein>
    <submittedName>
        <fullName evidence="1">HAD family phosphatase</fullName>
    </submittedName>
</protein>
<dbReference type="SFLD" id="SFLDG01135">
    <property type="entry name" value="C1.5.6:_HAD__Beta-PGM__Phospha"/>
    <property type="match status" value="1"/>
</dbReference>
<dbReference type="InterPro" id="IPR023214">
    <property type="entry name" value="HAD_sf"/>
</dbReference>
<dbReference type="InterPro" id="IPR036412">
    <property type="entry name" value="HAD-like_sf"/>
</dbReference>
<dbReference type="Proteomes" id="UP000754644">
    <property type="component" value="Unassembled WGS sequence"/>
</dbReference>
<dbReference type="InterPro" id="IPR023198">
    <property type="entry name" value="PGP-like_dom2"/>
</dbReference>
<dbReference type="EMBL" id="JABMOJ010000262">
    <property type="protein sequence ID" value="NQV65103.1"/>
    <property type="molecule type" value="Genomic_DNA"/>
</dbReference>